<keyword evidence="4" id="KW-0010">Activator</keyword>
<organism evidence="7 8">
    <name type="scientific">Marinospirillum alkaliphilum DSM 21637</name>
    <dbReference type="NCBI Taxonomy" id="1122209"/>
    <lineage>
        <taxon>Bacteria</taxon>
        <taxon>Pseudomonadati</taxon>
        <taxon>Pseudomonadota</taxon>
        <taxon>Gammaproteobacteria</taxon>
        <taxon>Oceanospirillales</taxon>
        <taxon>Oceanospirillaceae</taxon>
        <taxon>Marinospirillum</taxon>
    </lineage>
</organism>
<feature type="domain" description="HTH lysR-type" evidence="6">
    <location>
        <begin position="1"/>
        <end position="58"/>
    </location>
</feature>
<evidence type="ECO:0000313" key="8">
    <source>
        <dbReference type="Proteomes" id="UP000182350"/>
    </source>
</evidence>
<dbReference type="RefSeq" id="WP_072324410.1">
    <property type="nucleotide sequence ID" value="NZ_FPJW01000001.1"/>
</dbReference>
<dbReference type="OrthoDB" id="8850588at2"/>
<dbReference type="AlphaFoldDB" id="A0A1K1THX5"/>
<evidence type="ECO:0000256" key="5">
    <source>
        <dbReference type="ARBA" id="ARBA00023163"/>
    </source>
</evidence>
<evidence type="ECO:0000259" key="6">
    <source>
        <dbReference type="PROSITE" id="PS50931"/>
    </source>
</evidence>
<dbReference type="PANTHER" id="PTHR30293:SF0">
    <property type="entry name" value="NITROGEN ASSIMILATION REGULATORY PROTEIN NAC"/>
    <property type="match status" value="1"/>
</dbReference>
<dbReference type="Pfam" id="PF00126">
    <property type="entry name" value="HTH_1"/>
    <property type="match status" value="1"/>
</dbReference>
<keyword evidence="2" id="KW-0805">Transcription regulation</keyword>
<dbReference type="PROSITE" id="PS50931">
    <property type="entry name" value="HTH_LYSR"/>
    <property type="match status" value="1"/>
</dbReference>
<proteinExistence type="inferred from homology"/>
<reference evidence="7 8" key="1">
    <citation type="submission" date="2016-11" db="EMBL/GenBank/DDBJ databases">
        <authorList>
            <person name="Jaros S."/>
            <person name="Januszkiewicz K."/>
            <person name="Wedrychowicz H."/>
        </authorList>
    </citation>
    <scope>NUCLEOTIDE SEQUENCE [LARGE SCALE GENOMIC DNA]</scope>
    <source>
        <strain evidence="7 8">DSM 21637</strain>
    </source>
</reference>
<dbReference type="STRING" id="1122209.SAMN02745752_00150"/>
<keyword evidence="5" id="KW-0804">Transcription</keyword>
<accession>A0A1K1THX5</accession>
<dbReference type="Gene3D" id="3.40.190.290">
    <property type="match status" value="1"/>
</dbReference>
<evidence type="ECO:0000256" key="1">
    <source>
        <dbReference type="ARBA" id="ARBA00009437"/>
    </source>
</evidence>
<dbReference type="SUPFAM" id="SSF53850">
    <property type="entry name" value="Periplasmic binding protein-like II"/>
    <property type="match status" value="1"/>
</dbReference>
<gene>
    <name evidence="7" type="ORF">SAMN02745752_00150</name>
</gene>
<name>A0A1K1THX5_9GAMM</name>
<evidence type="ECO:0000313" key="7">
    <source>
        <dbReference type="EMBL" id="SFW99893.1"/>
    </source>
</evidence>
<dbReference type="InterPro" id="IPR036388">
    <property type="entry name" value="WH-like_DNA-bd_sf"/>
</dbReference>
<keyword evidence="3" id="KW-0238">DNA-binding</keyword>
<dbReference type="PANTHER" id="PTHR30293">
    <property type="entry name" value="TRANSCRIPTIONAL REGULATORY PROTEIN NAC-RELATED"/>
    <property type="match status" value="1"/>
</dbReference>
<dbReference type="Pfam" id="PF03466">
    <property type="entry name" value="LysR_substrate"/>
    <property type="match status" value="1"/>
</dbReference>
<dbReference type="InterPro" id="IPR000847">
    <property type="entry name" value="LysR_HTH_N"/>
</dbReference>
<dbReference type="InterPro" id="IPR005119">
    <property type="entry name" value="LysR_subst-bd"/>
</dbReference>
<dbReference type="FunFam" id="1.10.10.10:FF:000001">
    <property type="entry name" value="LysR family transcriptional regulator"/>
    <property type="match status" value="1"/>
</dbReference>
<sequence>MDLKQIEYFIRVAELGSFTRASIDLGIAQPALSRQVRLLEVELRQNLLLRNGRGVTLTEAGKMLLDHGRGIMHQIARTREELSRVRGSLVGKVAVGLPPSLSKVLTVPLIHAFKAHLPEASLSVTEGLSSGMVESLTAGRLDLALLYNAAPSPEVDLLPLAEEPLYLVQSARCLPDEELAVPLKELPDHPLITPSPHNAIRMFVESELAALGLKPNIVLEIDSINAILDLVADGAGSAVLSIHAVNSLGAQHQLLARPIVDPCLHIKLYMACSARRPTTLTQKAVMDLVQQQVDQLFS</sequence>
<evidence type="ECO:0000256" key="2">
    <source>
        <dbReference type="ARBA" id="ARBA00023015"/>
    </source>
</evidence>
<dbReference type="EMBL" id="FPJW01000001">
    <property type="protein sequence ID" value="SFW99893.1"/>
    <property type="molecule type" value="Genomic_DNA"/>
</dbReference>
<evidence type="ECO:0000256" key="3">
    <source>
        <dbReference type="ARBA" id="ARBA00023125"/>
    </source>
</evidence>
<keyword evidence="8" id="KW-1185">Reference proteome</keyword>
<dbReference type="GO" id="GO:0003677">
    <property type="term" value="F:DNA binding"/>
    <property type="evidence" value="ECO:0007669"/>
    <property type="project" value="UniProtKB-KW"/>
</dbReference>
<comment type="similarity">
    <text evidence="1">Belongs to the LysR transcriptional regulatory family.</text>
</comment>
<dbReference type="InterPro" id="IPR036390">
    <property type="entry name" value="WH_DNA-bd_sf"/>
</dbReference>
<dbReference type="Proteomes" id="UP000182350">
    <property type="component" value="Unassembled WGS sequence"/>
</dbReference>
<dbReference type="GO" id="GO:0003700">
    <property type="term" value="F:DNA-binding transcription factor activity"/>
    <property type="evidence" value="ECO:0007669"/>
    <property type="project" value="InterPro"/>
</dbReference>
<evidence type="ECO:0000256" key="4">
    <source>
        <dbReference type="ARBA" id="ARBA00023159"/>
    </source>
</evidence>
<dbReference type="Gene3D" id="1.10.10.10">
    <property type="entry name" value="Winged helix-like DNA-binding domain superfamily/Winged helix DNA-binding domain"/>
    <property type="match status" value="1"/>
</dbReference>
<dbReference type="SUPFAM" id="SSF46785">
    <property type="entry name" value="Winged helix' DNA-binding domain"/>
    <property type="match status" value="1"/>
</dbReference>
<dbReference type="GO" id="GO:2000142">
    <property type="term" value="P:regulation of DNA-templated transcription initiation"/>
    <property type="evidence" value="ECO:0007669"/>
    <property type="project" value="TreeGrafter"/>
</dbReference>
<dbReference type="PRINTS" id="PR00039">
    <property type="entry name" value="HTHLYSR"/>
</dbReference>
<protein>
    <submittedName>
        <fullName evidence="7">Transcriptional regulator, LysR family</fullName>
    </submittedName>
</protein>